<evidence type="ECO:0000256" key="6">
    <source>
        <dbReference type="ARBA" id="ARBA00023004"/>
    </source>
</evidence>
<sequence>MNTVTTNRRRLRRSFVLGAAFAALSTSFLATAASAQARPVTVHLTKQPLGRALEALARQSGTDILFTPAAVAGMTAPALNGTMLPHAAVERLIAGTRLTVRRDPNGALLVAATVAPPQTVATASRPDDTGPAETADVVVTGYASSLTTALAQKRKATNVIDVVKAEDIGKFPAQNIAEALQRVPGVSIVRDRGEGVFVRIRGLGANFQVVTLNDRSVAVNENVRDSGQSGRQFRFDTLPSELMSAVEVIKSPRASLDEGGIGGIVNLRTFRPLDLKKPVLALSATASSPRLAGAVDPRLSGMASWASPDGKFGALIAGVYDERTTRQDRITGVGWADGKIDTDGNGSLDSATILIPTAIRPTLERENRDRIGINGAVQWKPDDRFELNVDGLWSRLNVAYDELTYSAADGSNLPRGIVPGSAVIENGVLTGATTTASTTQIGRETSVLQYKNWLVGTNAKWQAGGWTIAADGSIGQAYSNTPEPIYRTRLLGTVGATTFDFGKAGDRLPNVTLLNADLSNPALLPGRRIEYRVNDSKDRERAAKLDVTRDLTGVVSALHAGVKYQKRTRAYDRRDINFTSGITGKYFDASYFVPFPVDDFLDGAKGDLPTSWAIPDPAKFLAAATGKEALLAAPLARGDLRNSYAIGEEIVAGYGMADFAFPLGGVAVRGDIGVRYARTRQTSSGYADDGKVALPVTYDKTYDNFLPSLNLVAEVSPDLQMRFAASKVITRPSLADLAPRLTINSSPTVLTAVGGNPELKPFEAWQYDATAEWYFAPGSALVGGAFYKAITTFVFQQTRDFVLDGQTYRLTAPKNGGDAYVAGIEIAYQQLFKMLPAPFDGLGAQANYTHTKTGGTYALATGGTFRDALVDVAKDSFNLTAFYEKDRIGARVSYSWRGNVLRDVGGAGLAANNDSAFGSLDFDMSYKVTPNVTFVVQGINMAGGVQWQYVRDNQFAGYTDYGRTLTAGVRAKF</sequence>
<keyword evidence="9 10" id="KW-0998">Cell outer membrane</keyword>
<evidence type="ECO:0000256" key="12">
    <source>
        <dbReference type="SAM" id="SignalP"/>
    </source>
</evidence>
<dbReference type="PANTHER" id="PTHR40980">
    <property type="entry name" value="PLUG DOMAIN-CONTAINING PROTEIN"/>
    <property type="match status" value="1"/>
</dbReference>
<keyword evidence="12" id="KW-0732">Signal</keyword>
<evidence type="ECO:0000256" key="7">
    <source>
        <dbReference type="ARBA" id="ARBA00023077"/>
    </source>
</evidence>
<evidence type="ECO:0000256" key="9">
    <source>
        <dbReference type="ARBA" id="ARBA00023237"/>
    </source>
</evidence>
<dbReference type="InterPro" id="IPR006311">
    <property type="entry name" value="TAT_signal"/>
</dbReference>
<dbReference type="GO" id="GO:0009279">
    <property type="term" value="C:cell outer membrane"/>
    <property type="evidence" value="ECO:0007669"/>
    <property type="project" value="UniProtKB-SubCell"/>
</dbReference>
<keyword evidence="7 11" id="KW-0798">TonB box</keyword>
<keyword evidence="6" id="KW-0408">Iron</keyword>
<comment type="subcellular location">
    <subcellularLocation>
        <location evidence="1 10">Cell outer membrane</location>
        <topology evidence="1 10">Multi-pass membrane protein</topology>
    </subcellularLocation>
</comment>
<keyword evidence="2 10" id="KW-0813">Transport</keyword>
<evidence type="ECO:0000256" key="11">
    <source>
        <dbReference type="RuleBase" id="RU003357"/>
    </source>
</evidence>
<dbReference type="EMBL" id="QAOG01000005">
    <property type="protein sequence ID" value="PTQ59255.1"/>
    <property type="molecule type" value="Genomic_DNA"/>
</dbReference>
<evidence type="ECO:0000256" key="5">
    <source>
        <dbReference type="ARBA" id="ARBA00022692"/>
    </source>
</evidence>
<dbReference type="Proteomes" id="UP000244189">
    <property type="component" value="Unassembled WGS sequence"/>
</dbReference>
<keyword evidence="15" id="KW-1185">Reference proteome</keyword>
<dbReference type="CDD" id="cd01347">
    <property type="entry name" value="ligand_gated_channel"/>
    <property type="match status" value="1"/>
</dbReference>
<evidence type="ECO:0000313" key="14">
    <source>
        <dbReference type="EMBL" id="PTQ59255.1"/>
    </source>
</evidence>
<feature type="chain" id="PRO_5015433748" evidence="12">
    <location>
        <begin position="33"/>
        <end position="973"/>
    </location>
</feature>
<dbReference type="Gene3D" id="2.170.130.10">
    <property type="entry name" value="TonB-dependent receptor, plug domain"/>
    <property type="match status" value="1"/>
</dbReference>
<evidence type="ECO:0000259" key="13">
    <source>
        <dbReference type="SMART" id="SM00965"/>
    </source>
</evidence>
<reference evidence="14 15" key="1">
    <citation type="submission" date="2018-04" db="EMBL/GenBank/DDBJ databases">
        <title>Genomic Encyclopedia of Type Strains, Phase III (KMG-III): the genomes of soil and plant-associated and newly described type strains.</title>
        <authorList>
            <person name="Whitman W."/>
        </authorList>
    </citation>
    <scope>NUCLEOTIDE SEQUENCE [LARGE SCALE GENOMIC DNA]</scope>
    <source>
        <strain evidence="14 15">MA101b</strain>
    </source>
</reference>
<dbReference type="InterPro" id="IPR039426">
    <property type="entry name" value="TonB-dep_rcpt-like"/>
</dbReference>
<keyword evidence="8 10" id="KW-0472">Membrane</keyword>
<keyword evidence="4" id="KW-0406">Ion transport</keyword>
<accession>A0A2T5GIV2</accession>
<gene>
    <name evidence="14" type="ORF">C8J26_2997</name>
</gene>
<dbReference type="Gene3D" id="2.40.170.20">
    <property type="entry name" value="TonB-dependent receptor, beta-barrel domain"/>
    <property type="match status" value="1"/>
</dbReference>
<dbReference type="Pfam" id="PF00593">
    <property type="entry name" value="TonB_dep_Rec_b-barrel"/>
    <property type="match status" value="1"/>
</dbReference>
<feature type="signal peptide" evidence="12">
    <location>
        <begin position="1"/>
        <end position="32"/>
    </location>
</feature>
<comment type="similarity">
    <text evidence="10 11">Belongs to the TonB-dependent receptor family.</text>
</comment>
<comment type="caution">
    <text evidence="14">The sequence shown here is derived from an EMBL/GenBank/DDBJ whole genome shotgun (WGS) entry which is preliminary data.</text>
</comment>
<dbReference type="AlphaFoldDB" id="A0A2T5GIV2"/>
<dbReference type="PROSITE" id="PS52016">
    <property type="entry name" value="TONB_DEPENDENT_REC_3"/>
    <property type="match status" value="1"/>
</dbReference>
<dbReference type="InterPro" id="IPR000531">
    <property type="entry name" value="Beta-barrel_TonB"/>
</dbReference>
<feature type="domain" description="Secretin/TonB short N-terminal" evidence="13">
    <location>
        <begin position="62"/>
        <end position="112"/>
    </location>
</feature>
<evidence type="ECO:0000256" key="1">
    <source>
        <dbReference type="ARBA" id="ARBA00004571"/>
    </source>
</evidence>
<dbReference type="InterPro" id="IPR011662">
    <property type="entry name" value="Secretin/TonB_short_N"/>
</dbReference>
<dbReference type="GO" id="GO:0006826">
    <property type="term" value="P:iron ion transport"/>
    <property type="evidence" value="ECO:0007669"/>
    <property type="project" value="UniProtKB-KW"/>
</dbReference>
<dbReference type="SMART" id="SM00965">
    <property type="entry name" value="STN"/>
    <property type="match status" value="1"/>
</dbReference>
<evidence type="ECO:0000313" key="15">
    <source>
        <dbReference type="Proteomes" id="UP000244189"/>
    </source>
</evidence>
<dbReference type="InterPro" id="IPR037066">
    <property type="entry name" value="Plug_dom_sf"/>
</dbReference>
<dbReference type="PANTHER" id="PTHR40980:SF3">
    <property type="entry name" value="TONB-DEPENDENT RECEPTOR-LIKE BETA-BARREL DOMAIN-CONTAINING PROTEIN"/>
    <property type="match status" value="1"/>
</dbReference>
<dbReference type="InterPro" id="IPR036942">
    <property type="entry name" value="Beta-barrel_TonB_sf"/>
</dbReference>
<keyword evidence="14" id="KW-0675">Receptor</keyword>
<evidence type="ECO:0000256" key="3">
    <source>
        <dbReference type="ARBA" id="ARBA00022452"/>
    </source>
</evidence>
<keyword evidence="4" id="KW-0410">Iron transport</keyword>
<evidence type="ECO:0000256" key="4">
    <source>
        <dbReference type="ARBA" id="ARBA00022496"/>
    </source>
</evidence>
<dbReference type="InterPro" id="IPR010104">
    <property type="entry name" value="TonB_rcpt_bac"/>
</dbReference>
<keyword evidence="5 10" id="KW-0812">Transmembrane</keyword>
<dbReference type="SUPFAM" id="SSF56935">
    <property type="entry name" value="Porins"/>
    <property type="match status" value="1"/>
</dbReference>
<dbReference type="NCBIfam" id="TIGR01782">
    <property type="entry name" value="TonB-Xanth-Caul"/>
    <property type="match status" value="1"/>
</dbReference>
<dbReference type="PROSITE" id="PS51318">
    <property type="entry name" value="TAT"/>
    <property type="match status" value="1"/>
</dbReference>
<organism evidence="14 15">
    <name type="scientific">Sphingomonas aurantiaca</name>
    <dbReference type="NCBI Taxonomy" id="185949"/>
    <lineage>
        <taxon>Bacteria</taxon>
        <taxon>Pseudomonadati</taxon>
        <taxon>Pseudomonadota</taxon>
        <taxon>Alphaproteobacteria</taxon>
        <taxon>Sphingomonadales</taxon>
        <taxon>Sphingomonadaceae</taxon>
        <taxon>Sphingomonas</taxon>
    </lineage>
</organism>
<evidence type="ECO:0000256" key="8">
    <source>
        <dbReference type="ARBA" id="ARBA00023136"/>
    </source>
</evidence>
<keyword evidence="3 10" id="KW-1134">Transmembrane beta strand</keyword>
<dbReference type="Gene3D" id="3.55.50.30">
    <property type="match status" value="1"/>
</dbReference>
<name>A0A2T5GIV2_9SPHN</name>
<evidence type="ECO:0000256" key="2">
    <source>
        <dbReference type="ARBA" id="ARBA00022448"/>
    </source>
</evidence>
<proteinExistence type="inferred from homology"/>
<dbReference type="InterPro" id="IPR012910">
    <property type="entry name" value="Plug_dom"/>
</dbReference>
<dbReference type="Pfam" id="PF07715">
    <property type="entry name" value="Plug"/>
    <property type="match status" value="1"/>
</dbReference>
<evidence type="ECO:0000256" key="10">
    <source>
        <dbReference type="PROSITE-ProRule" id="PRU01360"/>
    </source>
</evidence>
<protein>
    <submittedName>
        <fullName evidence="14">TonB-dependent receptor</fullName>
    </submittedName>
</protein>